<sequence length="136" mass="14842">MNSVCLKCGSSLVHLAMTSTPLKLVGRLISPELYGDNYPRLMLIKQPGVTIYYAPALFRLAIELQLGLQSLPLPHTMVDNSILAYWFGSDMAIRVLFLLLACITITTTTTTNFTSSHTSTSTSTIAFNAKIGLVET</sequence>
<comment type="caution">
    <text evidence="1">The sequence shown here is derived from an EMBL/GenBank/DDBJ whole genome shotgun (WGS) entry which is preliminary data.</text>
</comment>
<evidence type="ECO:0000313" key="2">
    <source>
        <dbReference type="Proteomes" id="UP000237347"/>
    </source>
</evidence>
<dbReference type="AlphaFoldDB" id="A0AAW0LBP1"/>
<dbReference type="Proteomes" id="UP000237347">
    <property type="component" value="Unassembled WGS sequence"/>
</dbReference>
<evidence type="ECO:0000313" key="1">
    <source>
        <dbReference type="EMBL" id="KAK7848502.1"/>
    </source>
</evidence>
<reference evidence="1 2" key="1">
    <citation type="journal article" date="2018" name="Sci. Data">
        <title>The draft genome sequence of cork oak.</title>
        <authorList>
            <person name="Ramos A.M."/>
            <person name="Usie A."/>
            <person name="Barbosa P."/>
            <person name="Barros P.M."/>
            <person name="Capote T."/>
            <person name="Chaves I."/>
            <person name="Simoes F."/>
            <person name="Abreu I."/>
            <person name="Carrasquinho I."/>
            <person name="Faro C."/>
            <person name="Guimaraes J.B."/>
            <person name="Mendonca D."/>
            <person name="Nobrega F."/>
            <person name="Rodrigues L."/>
            <person name="Saibo N.J.M."/>
            <person name="Varela M.C."/>
            <person name="Egas C."/>
            <person name="Matos J."/>
            <person name="Miguel C.M."/>
            <person name="Oliveira M.M."/>
            <person name="Ricardo C.P."/>
            <person name="Goncalves S."/>
        </authorList>
    </citation>
    <scope>NUCLEOTIDE SEQUENCE [LARGE SCALE GENOMIC DNA]</scope>
    <source>
        <strain evidence="2">cv. HL8</strain>
    </source>
</reference>
<accession>A0AAW0LBP1</accession>
<proteinExistence type="predicted"/>
<protein>
    <submittedName>
        <fullName evidence="1">Uncharacterized protein</fullName>
    </submittedName>
</protein>
<gene>
    <name evidence="1" type="ORF">CFP56_004909</name>
</gene>
<dbReference type="EMBL" id="PKMF04000126">
    <property type="protein sequence ID" value="KAK7848502.1"/>
    <property type="molecule type" value="Genomic_DNA"/>
</dbReference>
<keyword evidence="2" id="KW-1185">Reference proteome</keyword>
<organism evidence="1 2">
    <name type="scientific">Quercus suber</name>
    <name type="common">Cork oak</name>
    <dbReference type="NCBI Taxonomy" id="58331"/>
    <lineage>
        <taxon>Eukaryota</taxon>
        <taxon>Viridiplantae</taxon>
        <taxon>Streptophyta</taxon>
        <taxon>Embryophyta</taxon>
        <taxon>Tracheophyta</taxon>
        <taxon>Spermatophyta</taxon>
        <taxon>Magnoliopsida</taxon>
        <taxon>eudicotyledons</taxon>
        <taxon>Gunneridae</taxon>
        <taxon>Pentapetalae</taxon>
        <taxon>rosids</taxon>
        <taxon>fabids</taxon>
        <taxon>Fagales</taxon>
        <taxon>Fagaceae</taxon>
        <taxon>Quercus</taxon>
    </lineage>
</organism>
<name>A0AAW0LBP1_QUESU</name>